<dbReference type="SUPFAM" id="SSF53850">
    <property type="entry name" value="Periplasmic binding protein-like II"/>
    <property type="match status" value="1"/>
</dbReference>
<dbReference type="Pfam" id="PF03466">
    <property type="entry name" value="LysR_substrate"/>
    <property type="match status" value="1"/>
</dbReference>
<dbReference type="Proteomes" id="UP000326202">
    <property type="component" value="Chromosome"/>
</dbReference>
<dbReference type="PROSITE" id="PS50931">
    <property type="entry name" value="HTH_LYSR"/>
    <property type="match status" value="1"/>
</dbReference>
<dbReference type="GO" id="GO:0003677">
    <property type="term" value="F:DNA binding"/>
    <property type="evidence" value="ECO:0007669"/>
    <property type="project" value="UniProtKB-KW"/>
</dbReference>
<keyword evidence="7" id="KW-1185">Reference proteome</keyword>
<dbReference type="SUPFAM" id="SSF46785">
    <property type="entry name" value="Winged helix' DNA-binding domain"/>
    <property type="match status" value="1"/>
</dbReference>
<name>A0A5J6MED5_9PROT</name>
<dbReference type="Gene3D" id="3.40.190.10">
    <property type="entry name" value="Periplasmic binding protein-like II"/>
    <property type="match status" value="2"/>
</dbReference>
<dbReference type="AlphaFoldDB" id="A0A5J6MED5"/>
<evidence type="ECO:0000259" key="5">
    <source>
        <dbReference type="PROSITE" id="PS50931"/>
    </source>
</evidence>
<dbReference type="GO" id="GO:0032993">
    <property type="term" value="C:protein-DNA complex"/>
    <property type="evidence" value="ECO:0007669"/>
    <property type="project" value="TreeGrafter"/>
</dbReference>
<dbReference type="CDD" id="cd08412">
    <property type="entry name" value="PBP2_PAO1_like"/>
    <property type="match status" value="1"/>
</dbReference>
<accession>A0A5J6MED5</accession>
<dbReference type="OrthoDB" id="9815174at2"/>
<gene>
    <name evidence="6" type="ORF">FRZ44_06600</name>
</gene>
<organism evidence="6 7">
    <name type="scientific">Hypericibacter terrae</name>
    <dbReference type="NCBI Taxonomy" id="2602015"/>
    <lineage>
        <taxon>Bacteria</taxon>
        <taxon>Pseudomonadati</taxon>
        <taxon>Pseudomonadota</taxon>
        <taxon>Alphaproteobacteria</taxon>
        <taxon>Rhodospirillales</taxon>
        <taxon>Dongiaceae</taxon>
        <taxon>Hypericibacter</taxon>
    </lineage>
</organism>
<evidence type="ECO:0000256" key="4">
    <source>
        <dbReference type="ARBA" id="ARBA00023163"/>
    </source>
</evidence>
<dbReference type="InterPro" id="IPR000847">
    <property type="entry name" value="LysR_HTH_N"/>
</dbReference>
<dbReference type="Gene3D" id="1.10.10.10">
    <property type="entry name" value="Winged helix-like DNA-binding domain superfamily/Winged helix DNA-binding domain"/>
    <property type="match status" value="1"/>
</dbReference>
<keyword evidence="4" id="KW-0804">Transcription</keyword>
<comment type="similarity">
    <text evidence="1">Belongs to the LysR transcriptional regulatory family.</text>
</comment>
<keyword evidence="2" id="KW-0805">Transcription regulation</keyword>
<dbReference type="InterPro" id="IPR036390">
    <property type="entry name" value="WH_DNA-bd_sf"/>
</dbReference>
<dbReference type="GO" id="GO:0003700">
    <property type="term" value="F:DNA-binding transcription factor activity"/>
    <property type="evidence" value="ECO:0007669"/>
    <property type="project" value="InterPro"/>
</dbReference>
<proteinExistence type="inferred from homology"/>
<dbReference type="PRINTS" id="PR00039">
    <property type="entry name" value="HTHLYSR"/>
</dbReference>
<evidence type="ECO:0000256" key="2">
    <source>
        <dbReference type="ARBA" id="ARBA00023015"/>
    </source>
</evidence>
<dbReference type="InterPro" id="IPR005119">
    <property type="entry name" value="LysR_subst-bd"/>
</dbReference>
<dbReference type="RefSeq" id="WP_151175833.1">
    <property type="nucleotide sequence ID" value="NZ_CP042906.1"/>
</dbReference>
<dbReference type="FunFam" id="1.10.10.10:FF:000001">
    <property type="entry name" value="LysR family transcriptional regulator"/>
    <property type="match status" value="1"/>
</dbReference>
<dbReference type="PANTHER" id="PTHR30346">
    <property type="entry name" value="TRANSCRIPTIONAL DUAL REGULATOR HCAR-RELATED"/>
    <property type="match status" value="1"/>
</dbReference>
<evidence type="ECO:0000256" key="1">
    <source>
        <dbReference type="ARBA" id="ARBA00009437"/>
    </source>
</evidence>
<dbReference type="KEGG" id="htq:FRZ44_06600"/>
<dbReference type="Pfam" id="PF00126">
    <property type="entry name" value="HTH_1"/>
    <property type="match status" value="1"/>
</dbReference>
<protein>
    <submittedName>
        <fullName evidence="6">LysR family transcriptional regulator</fullName>
    </submittedName>
</protein>
<evidence type="ECO:0000313" key="6">
    <source>
        <dbReference type="EMBL" id="QEX15377.1"/>
    </source>
</evidence>
<evidence type="ECO:0000313" key="7">
    <source>
        <dbReference type="Proteomes" id="UP000326202"/>
    </source>
</evidence>
<sequence>MSISLRQVRYFIATAEAGKVSTAASALGVSQSAVTEAIKVLERETGSRLFRRFSNGVALTPEGNQFLLHARNVTAAVQDALRAPRQVRVDLTGKVSVAMTYTVAGYFMPAPLARFRRSFPGIEIELHEMDRREIEARLVEGTMDLAVILTSNLHNDAEIETETLIQSKRRLWLPTNHPLAHTGRVTLADVAPEPYIMLLIDEAEQTAISYWHKRGFSPNVVFRTSSVEAVRSMVATGAGVAILSDMVYRPWSLEGDRIEARLIDDDVPSMNVGLAWKRGAKLDPCAKALRDFCHITYNSAGAMTV</sequence>
<dbReference type="InterPro" id="IPR036388">
    <property type="entry name" value="WH-like_DNA-bd_sf"/>
</dbReference>
<feature type="domain" description="HTH lysR-type" evidence="5">
    <location>
        <begin position="3"/>
        <end position="60"/>
    </location>
</feature>
<dbReference type="PANTHER" id="PTHR30346:SF0">
    <property type="entry name" value="HCA OPERON TRANSCRIPTIONAL ACTIVATOR HCAR"/>
    <property type="match status" value="1"/>
</dbReference>
<evidence type="ECO:0000256" key="3">
    <source>
        <dbReference type="ARBA" id="ARBA00023125"/>
    </source>
</evidence>
<keyword evidence="3" id="KW-0238">DNA-binding</keyword>
<dbReference type="EMBL" id="CP042906">
    <property type="protein sequence ID" value="QEX15377.1"/>
    <property type="molecule type" value="Genomic_DNA"/>
</dbReference>
<reference evidence="6 7" key="1">
    <citation type="submission" date="2019-08" db="EMBL/GenBank/DDBJ databases">
        <title>Hyperibacter terrae gen. nov., sp. nov. and Hyperibacter viscosus sp. nov., two new members in the family Rhodospirillaceae isolated from the rhizosphere of Hypericum perforatum.</title>
        <authorList>
            <person name="Noviana Z."/>
        </authorList>
    </citation>
    <scope>NUCLEOTIDE SEQUENCE [LARGE SCALE GENOMIC DNA]</scope>
    <source>
        <strain evidence="6 7">R5913</strain>
    </source>
</reference>